<evidence type="ECO:0000313" key="6">
    <source>
        <dbReference type="Proteomes" id="UP000695000"/>
    </source>
</evidence>
<keyword evidence="7" id="KW-0646">Protease inhibitor</keyword>
<organism evidence="6 7">
    <name type="scientific">Nicrophorus vespilloides</name>
    <name type="common">Boreal carrion beetle</name>
    <dbReference type="NCBI Taxonomy" id="110193"/>
    <lineage>
        <taxon>Eukaryota</taxon>
        <taxon>Metazoa</taxon>
        <taxon>Ecdysozoa</taxon>
        <taxon>Arthropoda</taxon>
        <taxon>Hexapoda</taxon>
        <taxon>Insecta</taxon>
        <taxon>Pterygota</taxon>
        <taxon>Neoptera</taxon>
        <taxon>Endopterygota</taxon>
        <taxon>Coleoptera</taxon>
        <taxon>Polyphaga</taxon>
        <taxon>Staphyliniformia</taxon>
        <taxon>Silphidae</taxon>
        <taxon>Nicrophorinae</taxon>
        <taxon>Nicrophorus</taxon>
    </lineage>
</organism>
<evidence type="ECO:0000313" key="7">
    <source>
        <dbReference type="RefSeq" id="XP_017778280.1"/>
    </source>
</evidence>
<evidence type="ECO:0000256" key="2">
    <source>
        <dbReference type="ARBA" id="ARBA00022525"/>
    </source>
</evidence>
<dbReference type="Pfam" id="PF07648">
    <property type="entry name" value="Kazal_2"/>
    <property type="match status" value="1"/>
</dbReference>
<dbReference type="InterPro" id="IPR039932">
    <property type="entry name" value="Spink4-like"/>
</dbReference>
<feature type="domain" description="Kazal-like" evidence="5">
    <location>
        <begin position="113"/>
        <end position="162"/>
    </location>
</feature>
<dbReference type="CDD" id="cd00104">
    <property type="entry name" value="KAZAL_FS"/>
    <property type="match status" value="2"/>
</dbReference>
<feature type="domain" description="Kazal-like" evidence="5">
    <location>
        <begin position="165"/>
        <end position="213"/>
    </location>
</feature>
<feature type="domain" description="Kazal-like" evidence="5">
    <location>
        <begin position="67"/>
        <end position="112"/>
    </location>
</feature>
<dbReference type="Proteomes" id="UP000695000">
    <property type="component" value="Unplaced"/>
</dbReference>
<dbReference type="SMART" id="SM00280">
    <property type="entry name" value="KAZAL"/>
    <property type="match status" value="4"/>
</dbReference>
<dbReference type="PANTHER" id="PTHR21179">
    <property type="entry name" value="SERINE-TYPE ENDOPEPTIDASE INHIBITOR"/>
    <property type="match status" value="1"/>
</dbReference>
<keyword evidence="4" id="KW-0732">Signal</keyword>
<sequence length="213" mass="23176">MKSVIAILAFVVAFAAAEQDPCICTKIYNPVCGSDGVTYGNPCMLRCHQATRDASVLLYYYGSCDEPHTCPCHLNWAPVCGSNGKSYGNLCGLECDQQVDSDLQLVHQGLCIESRNSDCSCSDVEFPVCGSNGVTYDNPCLLKCAKRSDPSIELVKLGKCVASRDSRAAGCNCHNRYEPMCGSDFVTYHNACQFDCINKYNPGVFLLSIGICW</sequence>
<keyword evidence="6" id="KW-1185">Reference proteome</keyword>
<feature type="signal peptide" evidence="4">
    <location>
        <begin position="1"/>
        <end position="17"/>
    </location>
</feature>
<dbReference type="Pfam" id="PF00050">
    <property type="entry name" value="Kazal_1"/>
    <property type="match status" value="3"/>
</dbReference>
<gene>
    <name evidence="7" type="primary">LOC108563946</name>
</gene>
<dbReference type="PROSITE" id="PS51465">
    <property type="entry name" value="KAZAL_2"/>
    <property type="match status" value="4"/>
</dbReference>
<dbReference type="InterPro" id="IPR036058">
    <property type="entry name" value="Kazal_dom_sf"/>
</dbReference>
<keyword evidence="7" id="KW-0722">Serine protease inhibitor</keyword>
<dbReference type="PROSITE" id="PS00282">
    <property type="entry name" value="KAZAL_1"/>
    <property type="match status" value="3"/>
</dbReference>
<accession>A0ABM1MUN0</accession>
<evidence type="ECO:0000256" key="1">
    <source>
        <dbReference type="ARBA" id="ARBA00004613"/>
    </source>
</evidence>
<evidence type="ECO:0000256" key="4">
    <source>
        <dbReference type="SAM" id="SignalP"/>
    </source>
</evidence>
<dbReference type="SUPFAM" id="SSF100895">
    <property type="entry name" value="Kazal-type serine protease inhibitors"/>
    <property type="match status" value="4"/>
</dbReference>
<dbReference type="Gene3D" id="3.30.60.30">
    <property type="match status" value="4"/>
</dbReference>
<protein>
    <submittedName>
        <fullName evidence="7">Serine protease inhibitor dipetalogastin-like</fullName>
    </submittedName>
</protein>
<dbReference type="GO" id="GO:0004867">
    <property type="term" value="F:serine-type endopeptidase inhibitor activity"/>
    <property type="evidence" value="ECO:0007669"/>
    <property type="project" value="UniProtKB-KW"/>
</dbReference>
<proteinExistence type="predicted"/>
<evidence type="ECO:0000256" key="3">
    <source>
        <dbReference type="ARBA" id="ARBA00023157"/>
    </source>
</evidence>
<comment type="subcellular location">
    <subcellularLocation>
        <location evidence="1">Secreted</location>
    </subcellularLocation>
</comment>
<feature type="domain" description="Kazal-like" evidence="5">
    <location>
        <begin position="16"/>
        <end position="66"/>
    </location>
</feature>
<reference evidence="7" key="1">
    <citation type="submission" date="2025-08" db="UniProtKB">
        <authorList>
            <consortium name="RefSeq"/>
        </authorList>
    </citation>
    <scope>IDENTIFICATION</scope>
    <source>
        <tissue evidence="7">Whole Larva</tissue>
    </source>
</reference>
<dbReference type="RefSeq" id="XP_017778280.1">
    <property type="nucleotide sequence ID" value="XM_017922791.1"/>
</dbReference>
<keyword evidence="2" id="KW-0964">Secreted</keyword>
<dbReference type="PANTHER" id="PTHR21179:SF0">
    <property type="entry name" value="SERINE PROTEASE INHIBITOR KAZAL-TYPE 4"/>
    <property type="match status" value="1"/>
</dbReference>
<keyword evidence="3" id="KW-1015">Disulfide bond</keyword>
<evidence type="ECO:0000259" key="5">
    <source>
        <dbReference type="PROSITE" id="PS51465"/>
    </source>
</evidence>
<dbReference type="InterPro" id="IPR002350">
    <property type="entry name" value="Kazal_dom"/>
</dbReference>
<feature type="chain" id="PRO_5046296720" evidence="4">
    <location>
        <begin position="18"/>
        <end position="213"/>
    </location>
</feature>
<name>A0ABM1MUN0_NICVS</name>
<dbReference type="GeneID" id="108563946"/>